<protein>
    <recommendedName>
        <fullName evidence="1">BURP domain-containing protein</fullName>
    </recommendedName>
</protein>
<keyword evidence="3" id="KW-1185">Reference proteome</keyword>
<dbReference type="eggNOG" id="ENOG502T04M">
    <property type="taxonomic scope" value="Eukaryota"/>
</dbReference>
<dbReference type="Proteomes" id="UP000001514">
    <property type="component" value="Unassembled WGS sequence"/>
</dbReference>
<dbReference type="Gramene" id="EFJ11975">
    <property type="protein sequence ID" value="EFJ11975"/>
    <property type="gene ID" value="SELMODRAFT_19683"/>
</dbReference>
<proteinExistence type="predicted"/>
<evidence type="ECO:0000313" key="3">
    <source>
        <dbReference type="Proteomes" id="UP000001514"/>
    </source>
</evidence>
<dbReference type="Pfam" id="PF03181">
    <property type="entry name" value="BURP"/>
    <property type="match status" value="1"/>
</dbReference>
<reference evidence="2 3" key="1">
    <citation type="journal article" date="2011" name="Science">
        <title>The Selaginella genome identifies genetic changes associated with the evolution of vascular plants.</title>
        <authorList>
            <person name="Banks J.A."/>
            <person name="Nishiyama T."/>
            <person name="Hasebe M."/>
            <person name="Bowman J.L."/>
            <person name="Gribskov M."/>
            <person name="dePamphilis C."/>
            <person name="Albert V.A."/>
            <person name="Aono N."/>
            <person name="Aoyama T."/>
            <person name="Ambrose B.A."/>
            <person name="Ashton N.W."/>
            <person name="Axtell M.J."/>
            <person name="Barker E."/>
            <person name="Barker M.S."/>
            <person name="Bennetzen J.L."/>
            <person name="Bonawitz N.D."/>
            <person name="Chapple C."/>
            <person name="Cheng C."/>
            <person name="Correa L.G."/>
            <person name="Dacre M."/>
            <person name="DeBarry J."/>
            <person name="Dreyer I."/>
            <person name="Elias M."/>
            <person name="Engstrom E.M."/>
            <person name="Estelle M."/>
            <person name="Feng L."/>
            <person name="Finet C."/>
            <person name="Floyd S.K."/>
            <person name="Frommer W.B."/>
            <person name="Fujita T."/>
            <person name="Gramzow L."/>
            <person name="Gutensohn M."/>
            <person name="Harholt J."/>
            <person name="Hattori M."/>
            <person name="Heyl A."/>
            <person name="Hirai T."/>
            <person name="Hiwatashi Y."/>
            <person name="Ishikawa M."/>
            <person name="Iwata M."/>
            <person name="Karol K.G."/>
            <person name="Koehler B."/>
            <person name="Kolukisaoglu U."/>
            <person name="Kubo M."/>
            <person name="Kurata T."/>
            <person name="Lalonde S."/>
            <person name="Li K."/>
            <person name="Li Y."/>
            <person name="Litt A."/>
            <person name="Lyons E."/>
            <person name="Manning G."/>
            <person name="Maruyama T."/>
            <person name="Michael T.P."/>
            <person name="Mikami K."/>
            <person name="Miyazaki S."/>
            <person name="Morinaga S."/>
            <person name="Murata T."/>
            <person name="Mueller-Roeber B."/>
            <person name="Nelson D.R."/>
            <person name="Obara M."/>
            <person name="Oguri Y."/>
            <person name="Olmstead R.G."/>
            <person name="Onodera N."/>
            <person name="Petersen B.L."/>
            <person name="Pils B."/>
            <person name="Prigge M."/>
            <person name="Rensing S.A."/>
            <person name="Riano-Pachon D.M."/>
            <person name="Roberts A.W."/>
            <person name="Sato Y."/>
            <person name="Scheller H.V."/>
            <person name="Schulz B."/>
            <person name="Schulz C."/>
            <person name="Shakirov E.V."/>
            <person name="Shibagaki N."/>
            <person name="Shinohara N."/>
            <person name="Shippen D.E."/>
            <person name="Soerensen I."/>
            <person name="Sotooka R."/>
            <person name="Sugimoto N."/>
            <person name="Sugita M."/>
            <person name="Sumikawa N."/>
            <person name="Tanurdzic M."/>
            <person name="Theissen G."/>
            <person name="Ulvskov P."/>
            <person name="Wakazuki S."/>
            <person name="Weng J.K."/>
            <person name="Willats W.W."/>
            <person name="Wipf D."/>
            <person name="Wolf P.G."/>
            <person name="Yang L."/>
            <person name="Zimmer A.D."/>
            <person name="Zhu Q."/>
            <person name="Mitros T."/>
            <person name="Hellsten U."/>
            <person name="Loque D."/>
            <person name="Otillar R."/>
            <person name="Salamov A."/>
            <person name="Schmutz J."/>
            <person name="Shapiro H."/>
            <person name="Lindquist E."/>
            <person name="Lucas S."/>
            <person name="Rokhsar D."/>
            <person name="Grigoriev I.V."/>
        </authorList>
    </citation>
    <scope>NUCLEOTIDE SEQUENCE [LARGE SCALE GENOMIC DNA]</scope>
</reference>
<feature type="non-terminal residue" evidence="2">
    <location>
        <position position="1"/>
    </location>
</feature>
<evidence type="ECO:0000313" key="2">
    <source>
        <dbReference type="EMBL" id="EFJ11975.1"/>
    </source>
</evidence>
<dbReference type="AlphaFoldDB" id="D8SUC0"/>
<dbReference type="InterPro" id="IPR044816">
    <property type="entry name" value="BURP"/>
</dbReference>
<dbReference type="PANTHER" id="PTHR31236">
    <property type="entry name" value="BURP DOMAIN PROTEIN USPL1-LIKE"/>
    <property type="match status" value="1"/>
</dbReference>
<gene>
    <name evidence="2" type="ORF">SELMODRAFT_19683</name>
</gene>
<dbReference type="InterPro" id="IPR004873">
    <property type="entry name" value="BURP_dom"/>
</dbReference>
<sequence length="70" mass="7875">CHKIVFPYAVYSCHKIDNTIAIYVEGYISQKPTEKEVAVLICHEDTSSFSRDSPSLRALNMRPGEGAFCH</sequence>
<dbReference type="PANTHER" id="PTHR31236:SF45">
    <property type="entry name" value="BURP DOMAIN-CONTAINING PROTEIN"/>
    <property type="match status" value="1"/>
</dbReference>
<name>D8SUC0_SELML</name>
<dbReference type="InParanoid" id="D8SUC0"/>
<dbReference type="PROSITE" id="PS51277">
    <property type="entry name" value="BURP"/>
    <property type="match status" value="1"/>
</dbReference>
<feature type="domain" description="BURP" evidence="1">
    <location>
        <begin position="1"/>
        <end position="70"/>
    </location>
</feature>
<evidence type="ECO:0000259" key="1">
    <source>
        <dbReference type="PROSITE" id="PS51277"/>
    </source>
</evidence>
<accession>D8SUC0</accession>
<dbReference type="KEGG" id="smo:SELMODRAFT_19683"/>
<dbReference type="STRING" id="88036.D8SUC0"/>
<feature type="non-terminal residue" evidence="2">
    <location>
        <position position="70"/>
    </location>
</feature>
<dbReference type="HOGENOM" id="CLU_011822_7_0_1"/>
<organism evidence="3">
    <name type="scientific">Selaginella moellendorffii</name>
    <name type="common">Spikemoss</name>
    <dbReference type="NCBI Taxonomy" id="88036"/>
    <lineage>
        <taxon>Eukaryota</taxon>
        <taxon>Viridiplantae</taxon>
        <taxon>Streptophyta</taxon>
        <taxon>Embryophyta</taxon>
        <taxon>Tracheophyta</taxon>
        <taxon>Lycopodiopsida</taxon>
        <taxon>Selaginellales</taxon>
        <taxon>Selaginellaceae</taxon>
        <taxon>Selaginella</taxon>
    </lineage>
</organism>
<dbReference type="EMBL" id="GL377642">
    <property type="protein sequence ID" value="EFJ11975.1"/>
    <property type="molecule type" value="Genomic_DNA"/>
</dbReference>